<evidence type="ECO:0000256" key="1">
    <source>
        <dbReference type="SAM" id="MobiDB-lite"/>
    </source>
</evidence>
<feature type="region of interest" description="Disordered" evidence="1">
    <location>
        <begin position="569"/>
        <end position="595"/>
    </location>
</feature>
<feature type="region of interest" description="Disordered" evidence="1">
    <location>
        <begin position="686"/>
        <end position="707"/>
    </location>
</feature>
<dbReference type="EMBL" id="CP072385">
    <property type="protein sequence ID" value="QUC12232.1"/>
    <property type="molecule type" value="Genomic_DNA"/>
</dbReference>
<dbReference type="Gene3D" id="3.30.70.270">
    <property type="match status" value="1"/>
</dbReference>
<dbReference type="AlphaFoldDB" id="A0AB37I7I1"/>
<name>A0AB37I7I1_9ACTN</name>
<gene>
    <name evidence="2" type="ORF">J5A53_05990</name>
</gene>
<feature type="region of interest" description="Disordered" evidence="1">
    <location>
        <begin position="257"/>
        <end position="332"/>
    </location>
</feature>
<dbReference type="Proteomes" id="UP000677180">
    <property type="component" value="Chromosome"/>
</dbReference>
<evidence type="ECO:0000313" key="3">
    <source>
        <dbReference type="Proteomes" id="UP000677180"/>
    </source>
</evidence>
<evidence type="ECO:0000313" key="2">
    <source>
        <dbReference type="EMBL" id="QUC12232.1"/>
    </source>
</evidence>
<protein>
    <submittedName>
        <fullName evidence="2">Uncharacterized protein</fullName>
    </submittedName>
</protein>
<organism evidence="2 3">
    <name type="scientific">Arachnia propionica</name>
    <dbReference type="NCBI Taxonomy" id="1750"/>
    <lineage>
        <taxon>Bacteria</taxon>
        <taxon>Bacillati</taxon>
        <taxon>Actinomycetota</taxon>
        <taxon>Actinomycetes</taxon>
        <taxon>Propionibacteriales</taxon>
        <taxon>Propionibacteriaceae</taxon>
        <taxon>Arachnia</taxon>
    </lineage>
</organism>
<sequence length="707" mass="77752">MYLVMLETNGNQHYIFSSPRLRENIGASAQLVCLKEWTDKALNETGANTAWEQNAAAHLTSTRVSRVNDDDVSDLNFITEHTEWVSRASGKVIFMVKTETCAKAVIGQVTRTALAQAPGIDVSGVYISMNDQSAVDEDLLKKVHAEAAAYALRRSPAQARFSQMPFLARAKDSSLPAAPPLSCMLPGGLKDEAADDLATAHSLPSRIKRYRAYWARKGLIDLVTDTNTALKEEKDQDRLVPDPTKLREKLERAFSIGKEDWPANTSVPRNPDDSANAPADTSEQSAQQETKPEEDLERAEEALSAIEYPFQDGRTGKDNRDTHPTAAQRSITSPGPIALSKVAVIHIDGNGIGAIMRNLKAAVGCVPSDEFEGQLGCEPRDPDALRRFVLTVSLRLDAVVADAFATAWYDVARWAQKDRRAEQIDFTVVPVVPVILGGDDVTVITSGDYALPFATSFLLHFEEKTAADPLLKYLHAVSKICDKEGISDPAPMTAAAGVAIVRRNFPFHIAYELAEKLVSRAKGVGKNQDPPCSTLDFHVLFDTTVVEPDDQLGGYRKFTTRPFRLVKRTSDSETQTPMDVPFGDPSDASETPAPATWKDTCRRVARFKGFQHTEDEKDRVEPFPRTRATRIRKLLSDGKQEEVVKHWEAVKKEVSVDSDIARGGPESLFDLLELADLLPNSYLQQVTGLAQPKDSTPTTPTSEEAHS</sequence>
<feature type="compositionally biased region" description="Polar residues" evidence="1">
    <location>
        <begin position="279"/>
        <end position="289"/>
    </location>
</feature>
<reference evidence="2" key="1">
    <citation type="submission" date="2021-03" db="EMBL/GenBank/DDBJ databases">
        <title>Human Oral Microbial Genomes.</title>
        <authorList>
            <person name="Johnston C.D."/>
            <person name="Chen T."/>
            <person name="Dewhirst F.E."/>
        </authorList>
    </citation>
    <scope>NUCLEOTIDE SEQUENCE</scope>
    <source>
        <strain evidence="2">F0714</strain>
    </source>
</reference>
<dbReference type="InterPro" id="IPR043128">
    <property type="entry name" value="Rev_trsase/Diguanyl_cyclase"/>
</dbReference>
<accession>A0AB37I7I1</accession>
<feature type="compositionally biased region" description="Basic and acidic residues" evidence="1">
    <location>
        <begin position="314"/>
        <end position="323"/>
    </location>
</feature>
<dbReference type="RefSeq" id="WP_051015008.1">
    <property type="nucleotide sequence ID" value="NZ_CP040007.1"/>
</dbReference>
<proteinExistence type="predicted"/>